<dbReference type="InterPro" id="IPR050545">
    <property type="entry name" value="Mycobact_MmpL"/>
</dbReference>
<sequence length="858" mass="90271">MTTAWPARLAAAMVRASIARPRLVLLLSLLLGAWACWVVATRFAMDTDVVKLFPAELAWRQTEEAMDAAFPNRVDVIAVVLDARTPDEADRAAGQLAEALANRPGLFHGVSQPGAEPFFRQSALLFLEEKEVQAATERIIAAQPLLGTLAADPSLRGLGKALELLAEGLKREEGDRALTAPALAALTEAAQQAEAGRVAPVDWAALFTGRASDPSSLRRFLLLRPVPDYSALAPIADAIATVRAEARRLGLTEENGIRIRLTGDLVMGDEEFSTVFGGAIEENILSLLSVALLLWLGLRSGRLIFPILGTLVLGLPITAAFGLMVVGPFNPLSIAFAVLFIGFGVDFGIQYAVCLREQRHVLQDQPLPAALVAAAGTAGEGIALAALALGIGFLAFLPTDYRGLSELGLIAAAGMLIAVIISLTTLPAWLVFTKPKPEKEGVGYAMLAPLDAWLTRHARGVAGAALLVGVGCLLALPLLRFDTNPLNLRDPHTEAVSTFRELMRNPDTTPNTLEALAPDLPAAEALARRLEALPEVADTLTLASFVPQDQAPKLALIRDAADLLGPTLEPPAVAPAPDDAAAAEALVKAGTALREVAAPLSQALERLAGGDAAGRARLAAALLPGLRDTLATLRLALRAAPVTVESLPDSLKRDWITADGRARVEIRPRDLSDRTEAMAAFATAVQRVAPAASGTAISVQASSATIERSFLIAGALATAMTVVLLLVSLRSWRLALLALAPLALAGLLTLVTCILIGMPLNLANIIALPLLFAQGVAFDIYYVAAWRHGERRLLPSSLTRAVLYSALTNGTAFGTLALSPHPGTASMGVLLTMSLLYALVAVMLTLPALLPLFAGEKK</sequence>
<feature type="transmembrane region" description="Helical" evidence="6">
    <location>
        <begin position="710"/>
        <end position="729"/>
    </location>
</feature>
<evidence type="ECO:0000256" key="3">
    <source>
        <dbReference type="ARBA" id="ARBA00022692"/>
    </source>
</evidence>
<feature type="transmembrane region" description="Helical" evidence="6">
    <location>
        <begin position="766"/>
        <end position="786"/>
    </location>
</feature>
<proteinExistence type="predicted"/>
<keyword evidence="9" id="KW-1185">Reference proteome</keyword>
<keyword evidence="2" id="KW-1003">Cell membrane</keyword>
<feature type="domain" description="Membrane transport protein MMPL" evidence="7">
    <location>
        <begin position="237"/>
        <end position="433"/>
    </location>
</feature>
<keyword evidence="4 6" id="KW-1133">Transmembrane helix</keyword>
<feature type="transmembrane region" description="Helical" evidence="6">
    <location>
        <begin position="798"/>
        <end position="818"/>
    </location>
</feature>
<dbReference type="PANTHER" id="PTHR33406:SF13">
    <property type="entry name" value="MEMBRANE PROTEIN YDFJ"/>
    <property type="match status" value="1"/>
</dbReference>
<dbReference type="InterPro" id="IPR017841">
    <property type="entry name" value="Hopanoid_biosynth_HpnN"/>
</dbReference>
<reference evidence="8 9" key="1">
    <citation type="submission" date="2021-12" db="EMBL/GenBank/DDBJ databases">
        <title>Siccirubricoccus leaddurans sp. nov., a high concentration Zn2+ tolerance bacterium.</title>
        <authorList>
            <person name="Cao Y."/>
        </authorList>
    </citation>
    <scope>NUCLEOTIDE SEQUENCE [LARGE SCALE GENOMIC DNA]</scope>
    <source>
        <strain evidence="8 9">KC 17139</strain>
    </source>
</reference>
<feature type="transmembrane region" description="Helical" evidence="6">
    <location>
        <begin position="332"/>
        <end position="355"/>
    </location>
</feature>
<evidence type="ECO:0000313" key="8">
    <source>
        <dbReference type="EMBL" id="MCO6415334.1"/>
    </source>
</evidence>
<organism evidence="8 9">
    <name type="scientific">Siccirubricoccus soli</name>
    <dbReference type="NCBI Taxonomy" id="2899147"/>
    <lineage>
        <taxon>Bacteria</taxon>
        <taxon>Pseudomonadati</taxon>
        <taxon>Pseudomonadota</taxon>
        <taxon>Alphaproteobacteria</taxon>
        <taxon>Acetobacterales</taxon>
        <taxon>Roseomonadaceae</taxon>
        <taxon>Siccirubricoccus</taxon>
    </lineage>
</organism>
<name>A0ABT1D266_9PROT</name>
<feature type="transmembrane region" description="Helical" evidence="6">
    <location>
        <begin position="275"/>
        <end position="296"/>
    </location>
</feature>
<gene>
    <name evidence="8" type="ORF">JYK14_03970</name>
</gene>
<evidence type="ECO:0000256" key="2">
    <source>
        <dbReference type="ARBA" id="ARBA00022475"/>
    </source>
</evidence>
<dbReference type="Pfam" id="PF03176">
    <property type="entry name" value="MMPL"/>
    <property type="match status" value="1"/>
</dbReference>
<dbReference type="PANTHER" id="PTHR33406">
    <property type="entry name" value="MEMBRANE PROTEIN MJ1562-RELATED"/>
    <property type="match status" value="1"/>
</dbReference>
<feature type="transmembrane region" description="Helical" evidence="6">
    <location>
        <begin position="830"/>
        <end position="854"/>
    </location>
</feature>
<feature type="transmembrane region" description="Helical" evidence="6">
    <location>
        <begin position="736"/>
        <end position="760"/>
    </location>
</feature>
<evidence type="ECO:0000256" key="6">
    <source>
        <dbReference type="SAM" id="Phobius"/>
    </source>
</evidence>
<feature type="transmembrane region" description="Helical" evidence="6">
    <location>
        <begin position="409"/>
        <end position="432"/>
    </location>
</feature>
<feature type="transmembrane region" description="Helical" evidence="6">
    <location>
        <begin position="367"/>
        <end position="397"/>
    </location>
</feature>
<dbReference type="SUPFAM" id="SSF82866">
    <property type="entry name" value="Multidrug efflux transporter AcrB transmembrane domain"/>
    <property type="match status" value="2"/>
</dbReference>
<comment type="caution">
    <text evidence="8">The sequence shown here is derived from an EMBL/GenBank/DDBJ whole genome shotgun (WGS) entry which is preliminary data.</text>
</comment>
<evidence type="ECO:0000256" key="1">
    <source>
        <dbReference type="ARBA" id="ARBA00004651"/>
    </source>
</evidence>
<protein>
    <submittedName>
        <fullName evidence="8">MMPL family transporter</fullName>
    </submittedName>
</protein>
<evidence type="ECO:0000256" key="5">
    <source>
        <dbReference type="ARBA" id="ARBA00023136"/>
    </source>
</evidence>
<evidence type="ECO:0000313" key="9">
    <source>
        <dbReference type="Proteomes" id="UP001523392"/>
    </source>
</evidence>
<dbReference type="EMBL" id="JAFIRR010000023">
    <property type="protein sequence ID" value="MCO6415334.1"/>
    <property type="molecule type" value="Genomic_DNA"/>
</dbReference>
<evidence type="ECO:0000256" key="4">
    <source>
        <dbReference type="ARBA" id="ARBA00022989"/>
    </source>
</evidence>
<dbReference type="Proteomes" id="UP001523392">
    <property type="component" value="Unassembled WGS sequence"/>
</dbReference>
<comment type="subcellular location">
    <subcellularLocation>
        <location evidence="1">Cell membrane</location>
        <topology evidence="1">Multi-pass membrane protein</topology>
    </subcellularLocation>
</comment>
<dbReference type="RefSeq" id="WP_252951931.1">
    <property type="nucleotide sequence ID" value="NZ_JAFIRR010000023.1"/>
</dbReference>
<dbReference type="InterPro" id="IPR004869">
    <property type="entry name" value="MMPL_dom"/>
</dbReference>
<keyword evidence="3 6" id="KW-0812">Transmembrane</keyword>
<feature type="transmembrane region" description="Helical" evidence="6">
    <location>
        <begin position="460"/>
        <end position="479"/>
    </location>
</feature>
<dbReference type="Gene3D" id="1.20.1640.10">
    <property type="entry name" value="Multidrug efflux transporter AcrB transmembrane domain"/>
    <property type="match status" value="2"/>
</dbReference>
<accession>A0ABT1D266</accession>
<dbReference type="NCBIfam" id="TIGR03480">
    <property type="entry name" value="HpnN"/>
    <property type="match status" value="1"/>
</dbReference>
<evidence type="ECO:0000259" key="7">
    <source>
        <dbReference type="Pfam" id="PF03176"/>
    </source>
</evidence>
<keyword evidence="5 6" id="KW-0472">Membrane</keyword>
<feature type="transmembrane region" description="Helical" evidence="6">
    <location>
        <begin position="303"/>
        <end position="326"/>
    </location>
</feature>